<organism evidence="7 8">
    <name type="scientific">Sesamum angolense</name>
    <dbReference type="NCBI Taxonomy" id="2727404"/>
    <lineage>
        <taxon>Eukaryota</taxon>
        <taxon>Viridiplantae</taxon>
        <taxon>Streptophyta</taxon>
        <taxon>Embryophyta</taxon>
        <taxon>Tracheophyta</taxon>
        <taxon>Spermatophyta</taxon>
        <taxon>Magnoliopsida</taxon>
        <taxon>eudicotyledons</taxon>
        <taxon>Gunneridae</taxon>
        <taxon>Pentapetalae</taxon>
        <taxon>asterids</taxon>
        <taxon>lamiids</taxon>
        <taxon>Lamiales</taxon>
        <taxon>Pedaliaceae</taxon>
        <taxon>Sesamum</taxon>
    </lineage>
</organism>
<evidence type="ECO:0000313" key="8">
    <source>
        <dbReference type="Proteomes" id="UP001289374"/>
    </source>
</evidence>
<feature type="domain" description="Helicase C-terminal" evidence="6">
    <location>
        <begin position="361"/>
        <end position="505"/>
    </location>
</feature>
<keyword evidence="3 7" id="KW-0347">Helicase</keyword>
<dbReference type="Gene3D" id="3.40.50.300">
    <property type="entry name" value="P-loop containing nucleotide triphosphate hydrolases"/>
    <property type="match status" value="4"/>
</dbReference>
<dbReference type="GO" id="GO:0005829">
    <property type="term" value="C:cytosol"/>
    <property type="evidence" value="ECO:0007669"/>
    <property type="project" value="TreeGrafter"/>
</dbReference>
<reference evidence="7" key="1">
    <citation type="submission" date="2020-06" db="EMBL/GenBank/DDBJ databases">
        <authorList>
            <person name="Li T."/>
            <person name="Hu X."/>
            <person name="Zhang T."/>
            <person name="Song X."/>
            <person name="Zhang H."/>
            <person name="Dai N."/>
            <person name="Sheng W."/>
            <person name="Hou X."/>
            <person name="Wei L."/>
        </authorList>
    </citation>
    <scope>NUCLEOTIDE SEQUENCE</scope>
    <source>
        <strain evidence="7">K16</strain>
        <tissue evidence="7">Leaf</tissue>
    </source>
</reference>
<evidence type="ECO:0000256" key="3">
    <source>
        <dbReference type="ARBA" id="ARBA00022806"/>
    </source>
</evidence>
<dbReference type="CDD" id="cd18787">
    <property type="entry name" value="SF2_C_DEAD"/>
    <property type="match status" value="2"/>
</dbReference>
<evidence type="ECO:0000256" key="4">
    <source>
        <dbReference type="ARBA" id="ARBA00022840"/>
    </source>
</evidence>
<keyword evidence="4" id="KW-0067">ATP-binding</keyword>
<feature type="domain" description="Helicase C-terminal" evidence="6">
    <location>
        <begin position="503"/>
        <end position="643"/>
    </location>
</feature>
<protein>
    <submittedName>
        <fullName evidence="7">DEAD-box ATP-dependent RNA helicase 3, chloroplastic</fullName>
    </submittedName>
</protein>
<dbReference type="InterPro" id="IPR001650">
    <property type="entry name" value="Helicase_C-like"/>
</dbReference>
<dbReference type="AlphaFoldDB" id="A0AAE1WAZ0"/>
<dbReference type="GO" id="GO:0005524">
    <property type="term" value="F:ATP binding"/>
    <property type="evidence" value="ECO:0007669"/>
    <property type="project" value="UniProtKB-KW"/>
</dbReference>
<keyword evidence="2" id="KW-0378">Hydrolase</keyword>
<accession>A0AAE1WAZ0</accession>
<feature type="domain" description="Helicase C-terminal" evidence="6">
    <location>
        <begin position="99"/>
        <end position="255"/>
    </location>
</feature>
<evidence type="ECO:0000259" key="6">
    <source>
        <dbReference type="PROSITE" id="PS51194"/>
    </source>
</evidence>
<gene>
    <name evidence="7" type="ORF">Sango_2323400</name>
</gene>
<dbReference type="InterPro" id="IPR027417">
    <property type="entry name" value="P-loop_NTPase"/>
</dbReference>
<dbReference type="PROSITE" id="PS51194">
    <property type="entry name" value="HELICASE_CTER"/>
    <property type="match status" value="3"/>
</dbReference>
<keyword evidence="8" id="KW-1185">Reference proteome</keyword>
<keyword evidence="5" id="KW-0732">Signal</keyword>
<name>A0AAE1WAZ0_9LAMI</name>
<dbReference type="GO" id="GO:0016787">
    <property type="term" value="F:hydrolase activity"/>
    <property type="evidence" value="ECO:0007669"/>
    <property type="project" value="UniProtKB-KW"/>
</dbReference>
<evidence type="ECO:0000313" key="7">
    <source>
        <dbReference type="EMBL" id="KAK4389864.1"/>
    </source>
</evidence>
<keyword evidence="1" id="KW-0547">Nucleotide-binding</keyword>
<reference evidence="7" key="2">
    <citation type="journal article" date="2024" name="Plant">
        <title>Genomic evolution and insights into agronomic trait innovations of Sesamum species.</title>
        <authorList>
            <person name="Miao H."/>
            <person name="Wang L."/>
            <person name="Qu L."/>
            <person name="Liu H."/>
            <person name="Sun Y."/>
            <person name="Le M."/>
            <person name="Wang Q."/>
            <person name="Wei S."/>
            <person name="Zheng Y."/>
            <person name="Lin W."/>
            <person name="Duan Y."/>
            <person name="Cao H."/>
            <person name="Xiong S."/>
            <person name="Wang X."/>
            <person name="Wei L."/>
            <person name="Li C."/>
            <person name="Ma Q."/>
            <person name="Ju M."/>
            <person name="Zhao R."/>
            <person name="Li G."/>
            <person name="Mu C."/>
            <person name="Tian Q."/>
            <person name="Mei H."/>
            <person name="Zhang T."/>
            <person name="Gao T."/>
            <person name="Zhang H."/>
        </authorList>
    </citation>
    <scope>NUCLEOTIDE SEQUENCE</scope>
    <source>
        <strain evidence="7">K16</strain>
    </source>
</reference>
<proteinExistence type="predicted"/>
<dbReference type="InterPro" id="IPR050079">
    <property type="entry name" value="DEAD_box_RNA_helicase"/>
</dbReference>
<dbReference type="PANTHER" id="PTHR47959">
    <property type="entry name" value="ATP-DEPENDENT RNA HELICASE RHLE-RELATED"/>
    <property type="match status" value="1"/>
</dbReference>
<evidence type="ECO:0000256" key="2">
    <source>
        <dbReference type="ARBA" id="ARBA00022801"/>
    </source>
</evidence>
<evidence type="ECO:0000256" key="1">
    <source>
        <dbReference type="ARBA" id="ARBA00022741"/>
    </source>
</evidence>
<dbReference type="Pfam" id="PF00271">
    <property type="entry name" value="Helicase_C"/>
    <property type="match status" value="3"/>
</dbReference>
<dbReference type="PANTHER" id="PTHR47959:SF1">
    <property type="entry name" value="ATP-DEPENDENT RNA HELICASE DBPA"/>
    <property type="match status" value="1"/>
</dbReference>
<dbReference type="SUPFAM" id="SSF52540">
    <property type="entry name" value="P-loop containing nucleoside triphosphate hydrolases"/>
    <property type="match status" value="3"/>
</dbReference>
<dbReference type="Proteomes" id="UP001289374">
    <property type="component" value="Unassembled WGS sequence"/>
</dbReference>
<feature type="chain" id="PRO_5041944982" evidence="5">
    <location>
        <begin position="20"/>
        <end position="684"/>
    </location>
</feature>
<dbReference type="SMART" id="SM00490">
    <property type="entry name" value="HELICc"/>
    <property type="match status" value="3"/>
</dbReference>
<dbReference type="EMBL" id="JACGWL010000013">
    <property type="protein sequence ID" value="KAK4389864.1"/>
    <property type="molecule type" value="Genomic_DNA"/>
</dbReference>
<evidence type="ECO:0000256" key="5">
    <source>
        <dbReference type="SAM" id="SignalP"/>
    </source>
</evidence>
<feature type="signal peptide" evidence="5">
    <location>
        <begin position="1"/>
        <end position="19"/>
    </location>
</feature>
<dbReference type="GO" id="GO:0003724">
    <property type="term" value="F:RNA helicase activity"/>
    <property type="evidence" value="ECO:0007669"/>
    <property type="project" value="TreeGrafter"/>
</dbReference>
<sequence>MARFRVLISMLSSSGVSYATQESALSRGVDVVVGTPADRTIAVGFQEDVEVNVQKLPSERQSMLFSATMPGWVGAQEEKLAEGIKLYAIPPTTTSKWAILCDLVTVYAKGGKSIVFTQTKWEADEVWLAISNSLVSETLHGDVSQHQRVLTLNCFRQGKFRVLVDTDVAARGLDILHANLLVHYELPNDPETFVHRSGQTGRGGKDADSFSSPVKLISTKFYNFLSSTPFASTLEVGAEEEKLAEGIKLYAIPPTATSKWTILGDLVTLRIICYFVQVAVYAKGGKTIVFTQTKWDADEVWLAISNSLVSEALRGDISQHQRVDAEEEKLAEGIKLYAIPPTATSKRTILGDLVTLRIICYFVQVAVYGKGGKTIVFTQTKWDADEVWLALTINIASEAHHGDISQHQRGLTLNGFRQGKFRVLVATDVAARGLDNPNVDLDHFFSSLFVMNLQTTQSHLCIVPTEQDVQENTVGAEETKLAEGIKLYAIPPTATSKRTILGDLVTVYARKNHFFTQTKWDADEVWLALTNCIASEALHGDISQQQRGLMLNGFRQGKFRVLVVTDVAARGLDISNVDIVVHYELPNDPETFVHRSGRTGRAGKVGTAVPMFTSSQRLTVKSLGRGVGCKIEFISPPSVKEVLESSAEQVVATLSAVFILNLLSTSLQLHKNSLNNKELFWLLL</sequence>
<comment type="caution">
    <text evidence="7">The sequence shown here is derived from an EMBL/GenBank/DDBJ whole genome shotgun (WGS) entry which is preliminary data.</text>
</comment>